<dbReference type="FunFam" id="3.40.640.10:FF:000033">
    <property type="entry name" value="Aspartate aminotransferase"/>
    <property type="match status" value="1"/>
</dbReference>
<dbReference type="SUPFAM" id="SSF53383">
    <property type="entry name" value="PLP-dependent transferases"/>
    <property type="match status" value="1"/>
</dbReference>
<reference evidence="7" key="1">
    <citation type="submission" date="2023-02" db="EMBL/GenBank/DDBJ databases">
        <title>Description of Herbaspirillum huttiense subsp. nephrolepsisexaltata and Herbaspirillum huttiense subsp. lycopersicon.</title>
        <authorList>
            <person name="Poudel M."/>
            <person name="Sharma A."/>
            <person name="Goss E."/>
            <person name="Tapia J.H."/>
            <person name="Harmon C.M."/>
            <person name="Jones J.B."/>
        </authorList>
    </citation>
    <scope>NUCLEOTIDE SEQUENCE</scope>
    <source>
        <strain evidence="7">NC40101</strain>
    </source>
</reference>
<evidence type="ECO:0000259" key="6">
    <source>
        <dbReference type="Pfam" id="PF00155"/>
    </source>
</evidence>
<keyword evidence="3 7" id="KW-0032">Aminotransferase</keyword>
<dbReference type="GO" id="GO:0030170">
    <property type="term" value="F:pyridoxal phosphate binding"/>
    <property type="evidence" value="ECO:0007669"/>
    <property type="project" value="InterPro"/>
</dbReference>
<dbReference type="GO" id="GO:0016212">
    <property type="term" value="F:kynurenine-oxoglutarate transaminase activity"/>
    <property type="evidence" value="ECO:0007669"/>
    <property type="project" value="TreeGrafter"/>
</dbReference>
<dbReference type="EMBL" id="JAVRAA010000008">
    <property type="protein sequence ID" value="MDT0338498.1"/>
    <property type="molecule type" value="Genomic_DNA"/>
</dbReference>
<comment type="similarity">
    <text evidence="2">Belongs to the class-I pyridoxal-phosphate-dependent aminotransferase family.</text>
</comment>
<sequence>MSTPNIVTKLPKVGTTIFTVMSALASEKGAVNLGQGFPDFHCDPALVDAVTRAMQDGLNQYPPMAGVLPLREAIADKVERLYGHRYDPVSEITVTAGATQGILTSVLCAVHPGDEVIVIEPVYDCYVPAIELAGGVPVFVQMEVGAAGYSIPWDKVRAAVTPKTRMIMVNTPHNPTGSVMRASDVAALADSVRGTDILILSDEVYEHMVFDGQPHESLARHPELAERSFINSSFGKTYHVTGWKVGYVAAPAALTAEFRKVHQFNVFTVNTPVQYGLAEYMKNPAPYLDLPAFYQRKRDLFRAGLANTRFELLPSQGTYFQCVKYDAISDQPEADFCKWLTSEIGVAAIPVSAFYNTPRESGIVRFCFAKKDETLQLALDRLARL</sequence>
<dbReference type="PANTHER" id="PTHR43807:SF20">
    <property type="entry name" value="FI04487P"/>
    <property type="match status" value="1"/>
</dbReference>
<keyword evidence="4" id="KW-0808">Transferase</keyword>
<dbReference type="AlphaFoldDB" id="A0AAE4K4R4"/>
<evidence type="ECO:0000256" key="4">
    <source>
        <dbReference type="ARBA" id="ARBA00022679"/>
    </source>
</evidence>
<proteinExistence type="inferred from homology"/>
<evidence type="ECO:0000256" key="2">
    <source>
        <dbReference type="ARBA" id="ARBA00007441"/>
    </source>
</evidence>
<dbReference type="InterPro" id="IPR051326">
    <property type="entry name" value="Kynurenine-oxoglutarate_AT"/>
</dbReference>
<dbReference type="RefSeq" id="WP_310835795.1">
    <property type="nucleotide sequence ID" value="NZ_JAVLSM010000002.1"/>
</dbReference>
<evidence type="ECO:0000256" key="5">
    <source>
        <dbReference type="ARBA" id="ARBA00022898"/>
    </source>
</evidence>
<name>A0AAE4K4R4_9BURK</name>
<dbReference type="Pfam" id="PF00155">
    <property type="entry name" value="Aminotran_1_2"/>
    <property type="match status" value="1"/>
</dbReference>
<dbReference type="Gene3D" id="3.40.640.10">
    <property type="entry name" value="Type I PLP-dependent aspartate aminotransferase-like (Major domain)"/>
    <property type="match status" value="1"/>
</dbReference>
<evidence type="ECO:0000256" key="1">
    <source>
        <dbReference type="ARBA" id="ARBA00001933"/>
    </source>
</evidence>
<evidence type="ECO:0000313" key="7">
    <source>
        <dbReference type="EMBL" id="MDT0338498.1"/>
    </source>
</evidence>
<dbReference type="CDD" id="cd00609">
    <property type="entry name" value="AAT_like"/>
    <property type="match status" value="1"/>
</dbReference>
<dbReference type="InterPro" id="IPR015421">
    <property type="entry name" value="PyrdxlP-dep_Trfase_major"/>
</dbReference>
<comment type="caution">
    <text evidence="7">The sequence shown here is derived from an EMBL/GenBank/DDBJ whole genome shotgun (WGS) entry which is preliminary data.</text>
</comment>
<comment type="cofactor">
    <cofactor evidence="1">
        <name>pyridoxal 5'-phosphate</name>
        <dbReference type="ChEBI" id="CHEBI:597326"/>
    </cofactor>
</comment>
<dbReference type="PANTHER" id="PTHR43807">
    <property type="entry name" value="FI04487P"/>
    <property type="match status" value="1"/>
</dbReference>
<feature type="domain" description="Aminotransferase class I/classII large" evidence="6">
    <location>
        <begin position="30"/>
        <end position="382"/>
    </location>
</feature>
<dbReference type="InterPro" id="IPR015422">
    <property type="entry name" value="PyrdxlP-dep_Trfase_small"/>
</dbReference>
<dbReference type="Gene3D" id="3.90.1150.10">
    <property type="entry name" value="Aspartate Aminotransferase, domain 1"/>
    <property type="match status" value="1"/>
</dbReference>
<accession>A0AAE4K4R4</accession>
<dbReference type="NCBIfam" id="NF009079">
    <property type="entry name" value="PRK12414.1"/>
    <property type="match status" value="1"/>
</dbReference>
<evidence type="ECO:0000256" key="3">
    <source>
        <dbReference type="ARBA" id="ARBA00022576"/>
    </source>
</evidence>
<dbReference type="InterPro" id="IPR015424">
    <property type="entry name" value="PyrdxlP-dep_Trfase"/>
</dbReference>
<dbReference type="GO" id="GO:0005737">
    <property type="term" value="C:cytoplasm"/>
    <property type="evidence" value="ECO:0007669"/>
    <property type="project" value="TreeGrafter"/>
</dbReference>
<gene>
    <name evidence="7" type="ORF">RJN63_16785</name>
</gene>
<protein>
    <submittedName>
        <fullName evidence="7">Pyridoxal phosphate-dependent aminotransferase</fullName>
    </submittedName>
</protein>
<keyword evidence="5" id="KW-0663">Pyridoxal phosphate</keyword>
<dbReference type="InterPro" id="IPR004839">
    <property type="entry name" value="Aminotransferase_I/II_large"/>
</dbReference>
<organism evidence="7">
    <name type="scientific">Herbaspirillum huttiense subsp. nephrolepidis</name>
    <dbReference type="NCBI Taxonomy" id="3075126"/>
    <lineage>
        <taxon>Bacteria</taxon>
        <taxon>Pseudomonadati</taxon>
        <taxon>Pseudomonadota</taxon>
        <taxon>Betaproteobacteria</taxon>
        <taxon>Burkholderiales</taxon>
        <taxon>Oxalobacteraceae</taxon>
        <taxon>Herbaspirillum</taxon>
    </lineage>
</organism>
<dbReference type="NCBIfam" id="NF006569">
    <property type="entry name" value="PRK09082.1"/>
    <property type="match status" value="1"/>
</dbReference>